<evidence type="ECO:0000313" key="2">
    <source>
        <dbReference type="Proteomes" id="UP001295684"/>
    </source>
</evidence>
<proteinExistence type="predicted"/>
<name>A0AAD1UQ81_EUPCR</name>
<keyword evidence="2" id="KW-1185">Reference proteome</keyword>
<dbReference type="EMBL" id="CAMPGE010012906">
    <property type="protein sequence ID" value="CAI2371658.1"/>
    <property type="molecule type" value="Genomic_DNA"/>
</dbReference>
<organism evidence="1 2">
    <name type="scientific">Euplotes crassus</name>
    <dbReference type="NCBI Taxonomy" id="5936"/>
    <lineage>
        <taxon>Eukaryota</taxon>
        <taxon>Sar</taxon>
        <taxon>Alveolata</taxon>
        <taxon>Ciliophora</taxon>
        <taxon>Intramacronucleata</taxon>
        <taxon>Spirotrichea</taxon>
        <taxon>Hypotrichia</taxon>
        <taxon>Euplotida</taxon>
        <taxon>Euplotidae</taxon>
        <taxon>Moneuplotes</taxon>
    </lineage>
</organism>
<comment type="caution">
    <text evidence="1">The sequence shown here is derived from an EMBL/GenBank/DDBJ whole genome shotgun (WGS) entry which is preliminary data.</text>
</comment>
<dbReference type="Proteomes" id="UP001295684">
    <property type="component" value="Unassembled WGS sequence"/>
</dbReference>
<gene>
    <name evidence="1" type="ORF">ECRASSUSDP1_LOCUS12983</name>
</gene>
<reference evidence="1" key="1">
    <citation type="submission" date="2023-07" db="EMBL/GenBank/DDBJ databases">
        <authorList>
            <consortium name="AG Swart"/>
            <person name="Singh M."/>
            <person name="Singh A."/>
            <person name="Seah K."/>
            <person name="Emmerich C."/>
        </authorList>
    </citation>
    <scope>NUCLEOTIDE SEQUENCE</scope>
    <source>
        <strain evidence="1">DP1</strain>
    </source>
</reference>
<dbReference type="AlphaFoldDB" id="A0AAD1UQ81"/>
<evidence type="ECO:0000313" key="1">
    <source>
        <dbReference type="EMBL" id="CAI2371658.1"/>
    </source>
</evidence>
<accession>A0AAD1UQ81</accession>
<protein>
    <submittedName>
        <fullName evidence="1">Uncharacterized protein</fullName>
    </submittedName>
</protein>
<sequence>MEFKAKIFRSYSSQEILEQFNILKKIINKCSIPNMRKEGRRGLESNKENFARDSWGSIGDDVHPSPTLKRTKTQKERLIKTHFQTIFYIPEFLDTTSELQNKEVFQELIYANTHECSSISKFTKAGRHRSNLLEKDSLKINLELLREQYHTKVPSLQDLKLLEVTRNYECLARFCERN</sequence>